<evidence type="ECO:0000313" key="3">
    <source>
        <dbReference type="Proteomes" id="UP001165041"/>
    </source>
</evidence>
<sequence>MPRDNPDYRKRSAQEPGKSATADVRARKSPGTGTVQLIVISPENIDTLMEKAQAFTEGAAQRSGPHVRDFGDEEMTTEDPEGDAAALGPLNGNCKSCPVNGIC</sequence>
<comment type="caution">
    <text evidence="2">The sequence shown here is derived from an EMBL/GenBank/DDBJ whole genome shotgun (WGS) entry which is preliminary data.</text>
</comment>
<protein>
    <submittedName>
        <fullName evidence="2">Uncharacterized protein</fullName>
    </submittedName>
</protein>
<dbReference type="RefSeq" id="WP_285736854.1">
    <property type="nucleotide sequence ID" value="NZ_BSSA01000010.1"/>
</dbReference>
<accession>A0A9W6V3F5</accession>
<dbReference type="Proteomes" id="UP001165041">
    <property type="component" value="Unassembled WGS sequence"/>
</dbReference>
<name>A0A9W6V3F5_9ACTN</name>
<gene>
    <name evidence="2" type="ORF">Kpho02_33440</name>
</gene>
<organism evidence="2 3">
    <name type="scientific">Kitasatospora phosalacinea</name>
    <dbReference type="NCBI Taxonomy" id="2065"/>
    <lineage>
        <taxon>Bacteria</taxon>
        <taxon>Bacillati</taxon>
        <taxon>Actinomycetota</taxon>
        <taxon>Actinomycetes</taxon>
        <taxon>Kitasatosporales</taxon>
        <taxon>Streptomycetaceae</taxon>
        <taxon>Kitasatospora</taxon>
    </lineage>
</organism>
<reference evidence="2" key="1">
    <citation type="submission" date="2023-02" db="EMBL/GenBank/DDBJ databases">
        <title>Kitasatospora phosalacinea NBRC 14627.</title>
        <authorList>
            <person name="Ichikawa N."/>
            <person name="Sato H."/>
            <person name="Tonouchi N."/>
        </authorList>
    </citation>
    <scope>NUCLEOTIDE SEQUENCE</scope>
    <source>
        <strain evidence="2">NBRC 14627</strain>
    </source>
</reference>
<proteinExistence type="predicted"/>
<feature type="compositionally biased region" description="Acidic residues" evidence="1">
    <location>
        <begin position="71"/>
        <end position="82"/>
    </location>
</feature>
<evidence type="ECO:0000256" key="1">
    <source>
        <dbReference type="SAM" id="MobiDB-lite"/>
    </source>
</evidence>
<evidence type="ECO:0000313" key="2">
    <source>
        <dbReference type="EMBL" id="GLW71045.1"/>
    </source>
</evidence>
<dbReference type="AlphaFoldDB" id="A0A9W6V3F5"/>
<feature type="compositionally biased region" description="Basic and acidic residues" evidence="1">
    <location>
        <begin position="1"/>
        <end position="13"/>
    </location>
</feature>
<feature type="region of interest" description="Disordered" evidence="1">
    <location>
        <begin position="1"/>
        <end position="31"/>
    </location>
</feature>
<feature type="region of interest" description="Disordered" evidence="1">
    <location>
        <begin position="56"/>
        <end position="84"/>
    </location>
</feature>
<dbReference type="EMBL" id="BSSA01000010">
    <property type="protein sequence ID" value="GLW71045.1"/>
    <property type="molecule type" value="Genomic_DNA"/>
</dbReference>